<organism evidence="4 5">
    <name type="scientific">Mycoemilia scoparia</name>
    <dbReference type="NCBI Taxonomy" id="417184"/>
    <lineage>
        <taxon>Eukaryota</taxon>
        <taxon>Fungi</taxon>
        <taxon>Fungi incertae sedis</taxon>
        <taxon>Zoopagomycota</taxon>
        <taxon>Kickxellomycotina</taxon>
        <taxon>Kickxellomycetes</taxon>
        <taxon>Kickxellales</taxon>
        <taxon>Kickxellaceae</taxon>
        <taxon>Mycoemilia</taxon>
    </lineage>
</organism>
<dbReference type="GO" id="GO:0003887">
    <property type="term" value="F:DNA-directed DNA polymerase activity"/>
    <property type="evidence" value="ECO:0007669"/>
    <property type="project" value="UniProtKB-KW"/>
</dbReference>
<dbReference type="OrthoDB" id="5588663at2759"/>
<keyword evidence="4" id="KW-0548">Nucleotidyltransferase</keyword>
<dbReference type="PRINTS" id="PR00867">
    <property type="entry name" value="DNAPOLG"/>
</dbReference>
<protein>
    <recommendedName>
        <fullName evidence="1">Mitochondrial DNA polymerase catalytic subunit</fullName>
    </recommendedName>
</protein>
<feature type="compositionally biased region" description="Basic and acidic residues" evidence="2">
    <location>
        <begin position="792"/>
        <end position="809"/>
    </location>
</feature>
<dbReference type="GO" id="GO:0005760">
    <property type="term" value="C:gamma DNA polymerase complex"/>
    <property type="evidence" value="ECO:0007669"/>
    <property type="project" value="InterPro"/>
</dbReference>
<comment type="caution">
    <text evidence="4">The sequence shown here is derived from an EMBL/GenBank/DDBJ whole genome shotgun (WGS) entry which is preliminary data.</text>
</comment>
<feature type="region of interest" description="Disordered" evidence="2">
    <location>
        <begin position="286"/>
        <end position="319"/>
    </location>
</feature>
<keyword evidence="4" id="KW-0808">Transferase</keyword>
<reference evidence="4" key="1">
    <citation type="submission" date="2022-07" db="EMBL/GenBank/DDBJ databases">
        <title>Phylogenomic reconstructions and comparative analyses of Kickxellomycotina fungi.</title>
        <authorList>
            <person name="Reynolds N.K."/>
            <person name="Stajich J.E."/>
            <person name="Barry K."/>
            <person name="Grigoriev I.V."/>
            <person name="Crous P."/>
            <person name="Smith M.E."/>
        </authorList>
    </citation>
    <scope>NUCLEOTIDE SEQUENCE</scope>
    <source>
        <strain evidence="4">NBRC 100468</strain>
    </source>
</reference>
<keyword evidence="4" id="KW-0239">DNA-directed DNA polymerase</keyword>
<dbReference type="InterPro" id="IPR002297">
    <property type="entry name" value="DNA-dir_DNA_pol_A_mt"/>
</dbReference>
<dbReference type="GO" id="GO:0006264">
    <property type="term" value="P:mitochondrial DNA replication"/>
    <property type="evidence" value="ECO:0007669"/>
    <property type="project" value="TreeGrafter"/>
</dbReference>
<dbReference type="InterPro" id="IPR001098">
    <property type="entry name" value="DNA-dir_DNA_pol_A_palm_dom"/>
</dbReference>
<feature type="domain" description="DNA-directed DNA polymerase family A palm" evidence="3">
    <location>
        <begin position="844"/>
        <end position="1073"/>
    </location>
</feature>
<keyword evidence="5" id="KW-1185">Reference proteome</keyword>
<sequence length="1304" mass="147200">MFARRLLLLQSCLKQQRIQQPQHLLSIRSHRPTTSAYLSYPEIKFQNGYKTTVKVLKPAPQTSDKDQKIIKTEQTEDDAKKDKNDPAQSESPWISPKIYRNQVGVQLLSEKLQQGVFKTKYNPTHSSGKTYYITNISQEKLEISKHHLTSHNIDVNKSENVQAIDFDPPPLAGDNIASHFYKLGKLVAEPYLQMAKDYANTDVPPVPEKKSWIFQSGWTRYSTTDGDGKPEKVDYIPVDEDVLTFDIECLVPLGPYPLMATAVSSKAWYGWISPYLTGESKSFKHFVPIGPPPPQSQSQSQSQPTSKSGSKDTPKKPRLIIGHNVGFDRARIYDEYSMRRTSCRFIDTMSLHVAVGGLCNQQRQPWKKYSQAKESDDSEYLKLNKETGKFFDAGSLNSLKDVAKFHCNIKMNKTIRDVFFDGTIDDIRKDFKKLIHYCANDSFVTQKVFRAVLPLYLRKCPHPVSFSGMLLMLDSFLPIDKKWPDYIRKSEKMWKEMSDNVESMLKHLAEEAVTKFKNASQNNGNGNGNDVNDFWLKQLDWTIKPVKMTKPKFMADGKTFAKGGEPRPFSNQKLPGYPEWYKALWDTKKQDLSLTLRTRVTPLLLKLKWLGYPMYFSKKYGWTFRTTKKSLEAPPPPQPSEATATAAADIKDKEEVAVKQEDPNSSLKNLAPLEFTFDPEHPEYEEFAANDVLENGAIYFKVPHKDGANARCCNPLAKGYQSAIEKGTLSSEYPNAKKAMSMEMMCSYWTSAKERVKSQLVVWDDEVNNPDNVNDDGGYLDLGFPKANNTDTKQDTNSGDKDDKDDKDGCGVILPQIVPMGTVTRRAVESTWMTASNPKKNKIGSELKSLVKAPRGYSFVGADVDSEELWISSLIGDSQFGAHGATALGYMTLQGTKASGTDMHSVTARILGIDRGSAKIFNYARIYGAGVKYATGVLMEFNPGMDEDTARKKAEQLYMATKGQKERGLTYFVRPFWYGGTESYMFNELEGIVLSKNPRTPVLSCGITETLQQDKLGLKYMTSRVNWVVQSSGVDYLHMLLVSMHYLIHKYQIDARFVISVHDEIRYLVKDDDRFRAALALQVSNLWVRSLFSYKLGMPNLPQSVAFFSAVDLDHVFRKEVDVGCVTPTNPDPIQPGVAMNIEDILDKTQGFLSPPIEKKPEITLYDPEKFMFSSKNTASGSNSSSSSSEGDGDSNDQEAVVSSQYAHLLGPNYKAKAEMMIKKNKVKELDNESSLVDSKSLNQRTTVKSLNNLFLRAQMLYDIEEIKQMMSSVELNGYTKKSTRMSRQYISGYSPVTIKKISK</sequence>
<feature type="region of interest" description="Disordered" evidence="2">
    <location>
        <begin position="57"/>
        <end position="93"/>
    </location>
</feature>
<dbReference type="Pfam" id="PF00476">
    <property type="entry name" value="DNA_pol_A"/>
    <property type="match status" value="1"/>
</dbReference>
<dbReference type="InterPro" id="IPR041336">
    <property type="entry name" value="DNApol_Exo"/>
</dbReference>
<dbReference type="InterPro" id="IPR043502">
    <property type="entry name" value="DNA/RNA_pol_sf"/>
</dbReference>
<evidence type="ECO:0000313" key="4">
    <source>
        <dbReference type="EMBL" id="KAJ1913904.1"/>
    </source>
</evidence>
<evidence type="ECO:0000256" key="2">
    <source>
        <dbReference type="SAM" id="MobiDB-lite"/>
    </source>
</evidence>
<proteinExistence type="predicted"/>
<dbReference type="InterPro" id="IPR012337">
    <property type="entry name" value="RNaseH-like_sf"/>
</dbReference>
<feature type="compositionally biased region" description="Basic and acidic residues" evidence="2">
    <location>
        <begin position="63"/>
        <end position="85"/>
    </location>
</feature>
<dbReference type="GO" id="GO:0003677">
    <property type="term" value="F:DNA binding"/>
    <property type="evidence" value="ECO:0007669"/>
    <property type="project" value="InterPro"/>
</dbReference>
<dbReference type="GO" id="GO:0008408">
    <property type="term" value="F:3'-5' exonuclease activity"/>
    <property type="evidence" value="ECO:0007669"/>
    <property type="project" value="TreeGrafter"/>
</dbReference>
<dbReference type="Gene3D" id="1.10.150.20">
    <property type="entry name" value="5' to 3' exonuclease, C-terminal subdomain"/>
    <property type="match status" value="1"/>
</dbReference>
<dbReference type="Gene3D" id="3.30.70.370">
    <property type="match status" value="1"/>
</dbReference>
<dbReference type="SUPFAM" id="SSF56672">
    <property type="entry name" value="DNA/RNA polymerases"/>
    <property type="match status" value="1"/>
</dbReference>
<feature type="region of interest" description="Disordered" evidence="2">
    <location>
        <begin position="781"/>
        <end position="809"/>
    </location>
</feature>
<evidence type="ECO:0000256" key="1">
    <source>
        <dbReference type="ARBA" id="ARBA00031966"/>
    </source>
</evidence>
<dbReference type="PANTHER" id="PTHR10267">
    <property type="entry name" value="DNA POLYMERASE SUBUNIT GAMMA-1"/>
    <property type="match status" value="1"/>
</dbReference>
<name>A0A9W7ZXT2_9FUNG</name>
<dbReference type="Gene3D" id="3.30.420.390">
    <property type="match status" value="2"/>
</dbReference>
<feature type="compositionally biased region" description="Low complexity" evidence="2">
    <location>
        <begin position="1176"/>
        <end position="1190"/>
    </location>
</feature>
<evidence type="ECO:0000313" key="5">
    <source>
        <dbReference type="Proteomes" id="UP001150538"/>
    </source>
</evidence>
<dbReference type="Proteomes" id="UP001150538">
    <property type="component" value="Unassembled WGS sequence"/>
</dbReference>
<evidence type="ECO:0000259" key="3">
    <source>
        <dbReference type="SMART" id="SM00482"/>
    </source>
</evidence>
<feature type="compositionally biased region" description="Low complexity" evidence="2">
    <location>
        <begin position="296"/>
        <end position="306"/>
    </location>
</feature>
<dbReference type="SMART" id="SM00482">
    <property type="entry name" value="POLAc"/>
    <property type="match status" value="1"/>
</dbReference>
<accession>A0A9W7ZXT2</accession>
<feature type="region of interest" description="Disordered" evidence="2">
    <location>
        <begin position="1176"/>
        <end position="1199"/>
    </location>
</feature>
<dbReference type="PANTHER" id="PTHR10267:SF0">
    <property type="entry name" value="DNA POLYMERASE SUBUNIT GAMMA-1"/>
    <property type="match status" value="1"/>
</dbReference>
<dbReference type="Pfam" id="PF18136">
    <property type="entry name" value="DNApol_Exo"/>
    <property type="match status" value="1"/>
</dbReference>
<dbReference type="EMBL" id="JANBPU010000231">
    <property type="protein sequence ID" value="KAJ1913904.1"/>
    <property type="molecule type" value="Genomic_DNA"/>
</dbReference>
<gene>
    <name evidence="4" type="primary">MIP1</name>
    <name evidence="4" type="ORF">H4219_005011</name>
</gene>
<dbReference type="SUPFAM" id="SSF53098">
    <property type="entry name" value="Ribonuclease H-like"/>
    <property type="match status" value="1"/>
</dbReference>